<reference evidence="16" key="1">
    <citation type="journal article" date="2019" name="Int. J. Syst. Evol. Microbiol.">
        <title>The Global Catalogue of Microorganisms (GCM) 10K type strain sequencing project: providing services to taxonomists for standard genome sequencing and annotation.</title>
        <authorList>
            <consortium name="The Broad Institute Genomics Platform"/>
            <consortium name="The Broad Institute Genome Sequencing Center for Infectious Disease"/>
            <person name="Wu L."/>
            <person name="Ma J."/>
        </authorList>
    </citation>
    <scope>NUCLEOTIDE SEQUENCE [LARGE SCALE GENOMIC DNA]</scope>
    <source>
        <strain evidence="16">CGMCC 1.12702</strain>
    </source>
</reference>
<comment type="similarity">
    <text evidence="10 11">Belongs to the TonB-dependent receptor family.</text>
</comment>
<keyword evidence="9 10" id="KW-0998">Cell outer membrane</keyword>
<evidence type="ECO:0000256" key="7">
    <source>
        <dbReference type="ARBA" id="ARBA00023136"/>
    </source>
</evidence>
<evidence type="ECO:0000256" key="9">
    <source>
        <dbReference type="ARBA" id="ARBA00023237"/>
    </source>
</evidence>
<dbReference type="InterPro" id="IPR037066">
    <property type="entry name" value="Plug_dom_sf"/>
</dbReference>
<feature type="chain" id="PRO_5045654896" evidence="12">
    <location>
        <begin position="21"/>
        <end position="849"/>
    </location>
</feature>
<comment type="caution">
    <text evidence="15">The sequence shown here is derived from an EMBL/GenBank/DDBJ whole genome shotgun (WGS) entry which is preliminary data.</text>
</comment>
<dbReference type="EMBL" id="JBHUGS010000001">
    <property type="protein sequence ID" value="MFD1950023.1"/>
    <property type="molecule type" value="Genomic_DNA"/>
</dbReference>
<name>A0ABW4TU25_9SPHN</name>
<evidence type="ECO:0000256" key="1">
    <source>
        <dbReference type="ARBA" id="ARBA00004571"/>
    </source>
</evidence>
<evidence type="ECO:0000256" key="3">
    <source>
        <dbReference type="ARBA" id="ARBA00022452"/>
    </source>
</evidence>
<dbReference type="InterPro" id="IPR012910">
    <property type="entry name" value="Plug_dom"/>
</dbReference>
<dbReference type="InterPro" id="IPR000531">
    <property type="entry name" value="Beta-barrel_TonB"/>
</dbReference>
<dbReference type="SUPFAM" id="SSF56935">
    <property type="entry name" value="Porins"/>
    <property type="match status" value="1"/>
</dbReference>
<dbReference type="PANTHER" id="PTHR30069">
    <property type="entry name" value="TONB-DEPENDENT OUTER MEMBRANE RECEPTOR"/>
    <property type="match status" value="1"/>
</dbReference>
<feature type="signal peptide" evidence="12">
    <location>
        <begin position="1"/>
        <end position="20"/>
    </location>
</feature>
<evidence type="ECO:0000256" key="12">
    <source>
        <dbReference type="SAM" id="SignalP"/>
    </source>
</evidence>
<keyword evidence="8 15" id="KW-0675">Receptor</keyword>
<gene>
    <name evidence="15" type="ORF">ACFSGX_04460</name>
</gene>
<evidence type="ECO:0000256" key="10">
    <source>
        <dbReference type="PROSITE-ProRule" id="PRU01360"/>
    </source>
</evidence>
<dbReference type="InterPro" id="IPR036942">
    <property type="entry name" value="Beta-barrel_TonB_sf"/>
</dbReference>
<evidence type="ECO:0000256" key="8">
    <source>
        <dbReference type="ARBA" id="ARBA00023170"/>
    </source>
</evidence>
<dbReference type="PANTHER" id="PTHR30069:SF29">
    <property type="entry name" value="HEMOGLOBIN AND HEMOGLOBIN-HAPTOGLOBIN-BINDING PROTEIN 1-RELATED"/>
    <property type="match status" value="1"/>
</dbReference>
<evidence type="ECO:0000256" key="4">
    <source>
        <dbReference type="ARBA" id="ARBA00022692"/>
    </source>
</evidence>
<sequence length="849" mass="91703">MNKFLIGCAVSALATSGAYAQSTGSDTIENNDAIVVTGSRLSNGVGGVVIPDIGKTRTVLTQEFLSHQGAGNTFFNALNQIPGVNFTNTDPYGSSGGNLRIRGFPGNRVALLWDGLPLNDTGNYSIYTNQQGDPEIIDSVSVNLGTTDVDSPTPSSAGGIVSYRTIVPTDKFGALFDGSIGKFDYSRFFGMINTGTLTSFGTKAFFSYSQQHYNKFTGAAGDLYKNQFNARIYQPIGTNGDFVSVAGHYNRNRNASYNNGLASDFATNKNFDNIDSCTLSTPGRGTVQNDNVLTAAGGANNLANTGSCTNYYGLRINPSNTANIRGSSRFTLAPGLIFTFDPGYQYTLANGGGTNVVSETDLRLRGANLAAGVDLNRDGDFSDSIRLYNPSNTRTNRYTALTSLIYELNDSNRVRVAYSYDRGEHRQTAEWGYLDAGGNPYSVFGGKYDEQSRVLNADGTVFQNRDRESVALLNQVSGEYFGRFLEDKIQLTLGLRAPFFERNLDQNCFTQVSTGNVTCGARTSLPATAVVVPTDFTNATGATAPATNYYAPFQRTVKYSPLLPSANVVLNISGPHSIYASYGRNFSAPSTDNLYRSATVTPEGETTDSFEGGYRYRSTKVQASLSGYYTDYKNRIVSALDADPESPTFGTSIDRNVGDARAYGFEGIIAVQPIQQLSFSPFISYINTRIKDDVLGANGAILLRTGGAQFVETPKWSFGTRADVDLGYITFGAQYKHTGSRYSTDDNGRTLVTTAANGQTVGQPFVLTGLGNAPISANGKVDAYDTLDLDARISLAPLGFEQTFLSLRVDNVFNEYYFGNISTAATLSNSPRFRIGSPRTWQAQIRFAF</sequence>
<evidence type="ECO:0000256" key="2">
    <source>
        <dbReference type="ARBA" id="ARBA00022448"/>
    </source>
</evidence>
<feature type="domain" description="TonB-dependent receptor-like beta-barrel" evidence="13">
    <location>
        <begin position="312"/>
        <end position="812"/>
    </location>
</feature>
<evidence type="ECO:0000256" key="11">
    <source>
        <dbReference type="RuleBase" id="RU003357"/>
    </source>
</evidence>
<comment type="subcellular location">
    <subcellularLocation>
        <location evidence="1 10">Cell outer membrane</location>
        <topology evidence="1 10">Multi-pass membrane protein</topology>
    </subcellularLocation>
</comment>
<dbReference type="RefSeq" id="WP_380927778.1">
    <property type="nucleotide sequence ID" value="NZ_JBHUGS010000001.1"/>
</dbReference>
<feature type="domain" description="TonB-dependent receptor plug" evidence="14">
    <location>
        <begin position="53"/>
        <end position="151"/>
    </location>
</feature>
<evidence type="ECO:0000256" key="6">
    <source>
        <dbReference type="ARBA" id="ARBA00023077"/>
    </source>
</evidence>
<dbReference type="Gene3D" id="2.40.170.20">
    <property type="entry name" value="TonB-dependent receptor, beta-barrel domain"/>
    <property type="match status" value="1"/>
</dbReference>
<evidence type="ECO:0000256" key="5">
    <source>
        <dbReference type="ARBA" id="ARBA00022729"/>
    </source>
</evidence>
<evidence type="ECO:0000313" key="16">
    <source>
        <dbReference type="Proteomes" id="UP001597400"/>
    </source>
</evidence>
<dbReference type="InterPro" id="IPR039426">
    <property type="entry name" value="TonB-dep_rcpt-like"/>
</dbReference>
<evidence type="ECO:0000259" key="13">
    <source>
        <dbReference type="Pfam" id="PF00593"/>
    </source>
</evidence>
<keyword evidence="4 10" id="KW-0812">Transmembrane</keyword>
<keyword evidence="5 12" id="KW-0732">Signal</keyword>
<dbReference type="Pfam" id="PF00593">
    <property type="entry name" value="TonB_dep_Rec_b-barrel"/>
    <property type="match status" value="1"/>
</dbReference>
<dbReference type="Pfam" id="PF07715">
    <property type="entry name" value="Plug"/>
    <property type="match status" value="1"/>
</dbReference>
<organism evidence="15 16">
    <name type="scientific">Sphingomonas arantia</name>
    <dbReference type="NCBI Taxonomy" id="1460676"/>
    <lineage>
        <taxon>Bacteria</taxon>
        <taxon>Pseudomonadati</taxon>
        <taxon>Pseudomonadota</taxon>
        <taxon>Alphaproteobacteria</taxon>
        <taxon>Sphingomonadales</taxon>
        <taxon>Sphingomonadaceae</taxon>
        <taxon>Sphingomonas</taxon>
    </lineage>
</organism>
<keyword evidence="16" id="KW-1185">Reference proteome</keyword>
<protein>
    <submittedName>
        <fullName evidence="15">TonB-dependent receptor</fullName>
    </submittedName>
</protein>
<evidence type="ECO:0000313" key="15">
    <source>
        <dbReference type="EMBL" id="MFD1950023.1"/>
    </source>
</evidence>
<dbReference type="Proteomes" id="UP001597400">
    <property type="component" value="Unassembled WGS sequence"/>
</dbReference>
<evidence type="ECO:0000259" key="14">
    <source>
        <dbReference type="Pfam" id="PF07715"/>
    </source>
</evidence>
<keyword evidence="7 10" id="KW-0472">Membrane</keyword>
<accession>A0ABW4TU25</accession>
<keyword evidence="6 11" id="KW-0798">TonB box</keyword>
<dbReference type="PROSITE" id="PS52016">
    <property type="entry name" value="TONB_DEPENDENT_REC_3"/>
    <property type="match status" value="1"/>
</dbReference>
<proteinExistence type="inferred from homology"/>
<keyword evidence="2 10" id="KW-0813">Transport</keyword>
<dbReference type="Gene3D" id="2.170.130.10">
    <property type="entry name" value="TonB-dependent receptor, plug domain"/>
    <property type="match status" value="1"/>
</dbReference>
<keyword evidence="3 10" id="KW-1134">Transmembrane beta strand</keyword>